<dbReference type="Proteomes" id="UP000217790">
    <property type="component" value="Unassembled WGS sequence"/>
</dbReference>
<gene>
    <name evidence="2" type="ORF">ARMGADRAFT_1036497</name>
</gene>
<sequence length="598" mass="67065">MILAMGDPRLSSKREIETGGMLDDLDDDSPSQYQYECQDLSTKCTMMTVEGESPENPLMILLIWAKGPHQVFLKKQLTPYAHKCALRPKQAAEFIAMVVNEWFIIFHWCLLLGWEPQTTDIVLDNELLTDEELDAKLRLSLSLAHGGSALMLTKKKITQDPIAAFLQQLTVKEPMRQWALMAQQLWLKEHLVRPMKVHFEQEFEASNRLNNHHTAVQAEFVGNQFGELSEEDRKLWKAKAQEDVKNVKHGKEEIVPGPSLLPPEEAQKAIDNIGMILLPLAESIVKSLGMQVHIVLAGPEPCKGSQLNIIGIHEGYDKSVILRWFDAAGGERGTESDEDEDDVDDKEQGLDKKKKKTGRKKASTLKEKVAAKSKPSRGKQAKTKATAKENKVPAGREHATGGLFPGADVNEKGGRLQKRQEVPCQGPSFQTVDPTTVPTLTSAGASAILPGGVEEHALIADYMDPMNWLPWFRQAHQYLGRFKLGKEWDELLLLFTILERQRRDPKKLGPISAYSAGWWAWWHRLQLEWRDSPGEGAFQGDGIIVENSWLELKNPMLGVNAGSCTATSYFGHLAHFECQLQMQLNFPDLCSLGGLEKK</sequence>
<dbReference type="InParanoid" id="A0A2H3D1A8"/>
<feature type="compositionally biased region" description="Basic and acidic residues" evidence="1">
    <location>
        <begin position="386"/>
        <end position="399"/>
    </location>
</feature>
<protein>
    <submittedName>
        <fullName evidence="2">Uncharacterized protein</fullName>
    </submittedName>
</protein>
<accession>A0A2H3D1A8</accession>
<dbReference type="AlphaFoldDB" id="A0A2H3D1A8"/>
<evidence type="ECO:0000313" key="3">
    <source>
        <dbReference type="Proteomes" id="UP000217790"/>
    </source>
</evidence>
<evidence type="ECO:0000313" key="2">
    <source>
        <dbReference type="EMBL" id="PBK85202.1"/>
    </source>
</evidence>
<dbReference type="OMA" id="SAYSAGW"/>
<proteinExistence type="predicted"/>
<reference evidence="3" key="1">
    <citation type="journal article" date="2017" name="Nat. Ecol. Evol.">
        <title>Genome expansion and lineage-specific genetic innovations in the forest pathogenic fungi Armillaria.</title>
        <authorList>
            <person name="Sipos G."/>
            <person name="Prasanna A.N."/>
            <person name="Walter M.C."/>
            <person name="O'Connor E."/>
            <person name="Balint B."/>
            <person name="Krizsan K."/>
            <person name="Kiss B."/>
            <person name="Hess J."/>
            <person name="Varga T."/>
            <person name="Slot J."/>
            <person name="Riley R."/>
            <person name="Boka B."/>
            <person name="Rigling D."/>
            <person name="Barry K."/>
            <person name="Lee J."/>
            <person name="Mihaltcheva S."/>
            <person name="LaButti K."/>
            <person name="Lipzen A."/>
            <person name="Waldron R."/>
            <person name="Moloney N.M."/>
            <person name="Sperisen C."/>
            <person name="Kredics L."/>
            <person name="Vagvoelgyi C."/>
            <person name="Patrignani A."/>
            <person name="Fitzpatrick D."/>
            <person name="Nagy I."/>
            <person name="Doyle S."/>
            <person name="Anderson J.B."/>
            <person name="Grigoriev I.V."/>
            <person name="Gueldener U."/>
            <person name="Muensterkoetter M."/>
            <person name="Nagy L.G."/>
        </authorList>
    </citation>
    <scope>NUCLEOTIDE SEQUENCE [LARGE SCALE GENOMIC DNA]</scope>
    <source>
        <strain evidence="3">Ar21-2</strain>
    </source>
</reference>
<feature type="compositionally biased region" description="Acidic residues" evidence="1">
    <location>
        <begin position="336"/>
        <end position="345"/>
    </location>
</feature>
<organism evidence="2 3">
    <name type="scientific">Armillaria gallica</name>
    <name type="common">Bulbous honey fungus</name>
    <name type="synonym">Armillaria bulbosa</name>
    <dbReference type="NCBI Taxonomy" id="47427"/>
    <lineage>
        <taxon>Eukaryota</taxon>
        <taxon>Fungi</taxon>
        <taxon>Dikarya</taxon>
        <taxon>Basidiomycota</taxon>
        <taxon>Agaricomycotina</taxon>
        <taxon>Agaricomycetes</taxon>
        <taxon>Agaricomycetidae</taxon>
        <taxon>Agaricales</taxon>
        <taxon>Marasmiineae</taxon>
        <taxon>Physalacriaceae</taxon>
        <taxon>Armillaria</taxon>
    </lineage>
</organism>
<keyword evidence="3" id="KW-1185">Reference proteome</keyword>
<feature type="compositionally biased region" description="Basic residues" evidence="1">
    <location>
        <begin position="352"/>
        <end position="363"/>
    </location>
</feature>
<dbReference type="OrthoDB" id="3033067at2759"/>
<feature type="region of interest" description="Disordered" evidence="1">
    <location>
        <begin position="330"/>
        <end position="414"/>
    </location>
</feature>
<evidence type="ECO:0000256" key="1">
    <source>
        <dbReference type="SAM" id="MobiDB-lite"/>
    </source>
</evidence>
<name>A0A2H3D1A8_ARMGA</name>
<dbReference type="EMBL" id="KZ293692">
    <property type="protein sequence ID" value="PBK85202.1"/>
    <property type="molecule type" value="Genomic_DNA"/>
</dbReference>
<dbReference type="STRING" id="47427.A0A2H3D1A8"/>